<comment type="caution">
    <text evidence="2">The sequence shown here is derived from an EMBL/GenBank/DDBJ whole genome shotgun (WGS) entry which is preliminary data.</text>
</comment>
<dbReference type="Proteomes" id="UP000317982">
    <property type="component" value="Unassembled WGS sequence"/>
</dbReference>
<feature type="transmembrane region" description="Helical" evidence="1">
    <location>
        <begin position="12"/>
        <end position="36"/>
    </location>
</feature>
<dbReference type="EMBL" id="VIRS01000019">
    <property type="protein sequence ID" value="TQS42272.1"/>
    <property type="molecule type" value="Genomic_DNA"/>
</dbReference>
<keyword evidence="1" id="KW-0472">Membrane</keyword>
<feature type="transmembrane region" description="Helical" evidence="1">
    <location>
        <begin position="102"/>
        <end position="124"/>
    </location>
</feature>
<keyword evidence="3" id="KW-1185">Reference proteome</keyword>
<gene>
    <name evidence="2" type="ORF">FL583_25405</name>
</gene>
<evidence type="ECO:0008006" key="4">
    <source>
        <dbReference type="Google" id="ProtNLM"/>
    </source>
</evidence>
<dbReference type="AlphaFoldDB" id="A0A545ALT6"/>
<reference evidence="2 3" key="1">
    <citation type="submission" date="2019-07" db="EMBL/GenBank/DDBJ databases">
        <title>Cryptosporangium phraense sp. nov., isolated from plant litter.</title>
        <authorList>
            <person name="Suriyachadkun C."/>
        </authorList>
    </citation>
    <scope>NUCLEOTIDE SEQUENCE [LARGE SCALE GENOMIC DNA]</scope>
    <source>
        <strain evidence="2 3">A-T 5661</strain>
    </source>
</reference>
<dbReference type="InParanoid" id="A0A545ALT6"/>
<proteinExistence type="predicted"/>
<feature type="transmembrane region" description="Helical" evidence="1">
    <location>
        <begin position="48"/>
        <end position="67"/>
    </location>
</feature>
<keyword evidence="1" id="KW-0812">Transmembrane</keyword>
<dbReference type="RefSeq" id="WP_142707329.1">
    <property type="nucleotide sequence ID" value="NZ_VIRS01000019.1"/>
</dbReference>
<accession>A0A545ALT6</accession>
<keyword evidence="1" id="KW-1133">Transmembrane helix</keyword>
<evidence type="ECO:0000313" key="2">
    <source>
        <dbReference type="EMBL" id="TQS42272.1"/>
    </source>
</evidence>
<dbReference type="OrthoDB" id="9877080at2"/>
<name>A0A545ALT6_9ACTN</name>
<protein>
    <recommendedName>
        <fullName evidence="4">Integral membrane protein</fullName>
    </recommendedName>
</protein>
<evidence type="ECO:0000313" key="3">
    <source>
        <dbReference type="Proteomes" id="UP000317982"/>
    </source>
</evidence>
<evidence type="ECO:0000256" key="1">
    <source>
        <dbReference type="SAM" id="Phobius"/>
    </source>
</evidence>
<organism evidence="2 3">
    <name type="scientific">Cryptosporangium phraense</name>
    <dbReference type="NCBI Taxonomy" id="2593070"/>
    <lineage>
        <taxon>Bacteria</taxon>
        <taxon>Bacillati</taxon>
        <taxon>Actinomycetota</taxon>
        <taxon>Actinomycetes</taxon>
        <taxon>Cryptosporangiales</taxon>
        <taxon>Cryptosporangiaceae</taxon>
        <taxon>Cryptosporangium</taxon>
    </lineage>
</organism>
<feature type="transmembrane region" description="Helical" evidence="1">
    <location>
        <begin position="79"/>
        <end position="96"/>
    </location>
</feature>
<sequence length="133" mass="13800">MTDASVDQGPLTLRWGVLVLWIQAALVTVLAVVEIVQLIRNGADRFETAAWIIAGPLVAAAALFFAGRLLVNRKPAGRGLAVAIQLSAVPVVFFMITGDSDAWVKVLGAVIGVSVIACVALVVAPASRKAIGL</sequence>